<accession>A0A9P6UY19</accession>
<dbReference type="GO" id="GO:0005886">
    <property type="term" value="C:plasma membrane"/>
    <property type="evidence" value="ECO:0007669"/>
    <property type="project" value="TreeGrafter"/>
</dbReference>
<evidence type="ECO:0000256" key="2">
    <source>
        <dbReference type="ARBA" id="ARBA00005697"/>
    </source>
</evidence>
<keyword evidence="3" id="KW-0813">Transport</keyword>
<feature type="transmembrane region" description="Helical" evidence="7">
    <location>
        <begin position="153"/>
        <end position="172"/>
    </location>
</feature>
<keyword evidence="5 7" id="KW-1133">Transmembrane helix</keyword>
<name>A0A9P6UY19_9FUNG</name>
<evidence type="ECO:0000256" key="3">
    <source>
        <dbReference type="ARBA" id="ARBA00022448"/>
    </source>
</evidence>
<feature type="transmembrane region" description="Helical" evidence="7">
    <location>
        <begin position="192"/>
        <end position="211"/>
    </location>
</feature>
<reference evidence="8" key="1">
    <citation type="journal article" date="2020" name="Fungal Divers.">
        <title>Resolving the Mortierellaceae phylogeny through synthesis of multi-gene phylogenetics and phylogenomics.</title>
        <authorList>
            <person name="Vandepol N."/>
            <person name="Liber J."/>
            <person name="Desiro A."/>
            <person name="Na H."/>
            <person name="Kennedy M."/>
            <person name="Barry K."/>
            <person name="Grigoriev I.V."/>
            <person name="Miller A.N."/>
            <person name="O'Donnell K."/>
            <person name="Stajich J.E."/>
            <person name="Bonito G."/>
        </authorList>
    </citation>
    <scope>NUCLEOTIDE SEQUENCE</scope>
    <source>
        <strain evidence="8">REB-010B</strain>
    </source>
</reference>
<sequence>MTSSFFDRLNTYVATSRAGKYFQLEGSGARRERAGSKFTIEMRAGLTTFVTMAYIISVNALIVTDSGGTCVCNNGGNTTDRACLTDPAYAECLGILKLDLITATAAVACLSTFFMGVFANLPLGLAPGMGLNAYFTYTVVGFHGSNKISYETALAAVFIEGILFVLLSLFGIRQWLARLIPKSIKTASGAGIGLYLTFIGIQSSAGIGLIGENNATLVVLSGCIKDSAGDCIDGTRMRSPTTWMGILGFLIISICLLYRVRGAVLIGILFISILSWFRGTTITYFPYTDAGDAMFDYFKKVVTFHPIQSILGKMDFQLNNPQVWVALITFLYVDIMDTTGTLYSMAKFGGYMHKNGDFDGSSAAFVCDAVSISIGACFGVPPVTAFIESGSGITEGGRTGITSICTALLFFISIFFSPIFASFPPWATGPALIVVGCIMIKSVRSVNWDYIGDAIPAFLTMALMPLSYSIAYGLIAGIGSYIAINGVVYVLELISGGRITPADKDLKEPWAKESFTFANVLPGWIQKLICKIRGQVYIDPLDVIEEEERLEREIAAKAEVKESKIQIDGDEYQLRPIDMEDTHSSGSHHSTDYLQRTISIAESGIRAE</sequence>
<feature type="transmembrane region" description="Helical" evidence="7">
    <location>
        <begin position="100"/>
        <end position="121"/>
    </location>
</feature>
<feature type="transmembrane region" description="Helical" evidence="7">
    <location>
        <begin position="426"/>
        <end position="443"/>
    </location>
</feature>
<gene>
    <name evidence="8" type="ORF">BGZ99_001470</name>
</gene>
<dbReference type="PANTHER" id="PTHR43337">
    <property type="entry name" value="XANTHINE/URACIL PERMEASE C887.17-RELATED"/>
    <property type="match status" value="1"/>
</dbReference>
<dbReference type="Proteomes" id="UP000738325">
    <property type="component" value="Unassembled WGS sequence"/>
</dbReference>
<organism evidence="8 9">
    <name type="scientific">Dissophora globulifera</name>
    <dbReference type="NCBI Taxonomy" id="979702"/>
    <lineage>
        <taxon>Eukaryota</taxon>
        <taxon>Fungi</taxon>
        <taxon>Fungi incertae sedis</taxon>
        <taxon>Mucoromycota</taxon>
        <taxon>Mortierellomycotina</taxon>
        <taxon>Mortierellomycetes</taxon>
        <taxon>Mortierellales</taxon>
        <taxon>Mortierellaceae</taxon>
        <taxon>Dissophora</taxon>
    </lineage>
</organism>
<feature type="transmembrane region" description="Helical" evidence="7">
    <location>
        <begin position="474"/>
        <end position="494"/>
    </location>
</feature>
<comment type="caution">
    <text evidence="8">The sequence shown here is derived from an EMBL/GenBank/DDBJ whole genome shotgun (WGS) entry which is preliminary data.</text>
</comment>
<feature type="transmembrane region" description="Helical" evidence="7">
    <location>
        <begin position="399"/>
        <end position="420"/>
    </location>
</feature>
<comment type="subcellular location">
    <subcellularLocation>
        <location evidence="1">Endomembrane system</location>
        <topology evidence="1">Multi-pass membrane protein</topology>
    </subcellularLocation>
</comment>
<dbReference type="GO" id="GO:0015854">
    <property type="term" value="P:guanine transport"/>
    <property type="evidence" value="ECO:0007669"/>
    <property type="project" value="TreeGrafter"/>
</dbReference>
<evidence type="ECO:0000256" key="5">
    <source>
        <dbReference type="ARBA" id="ARBA00022989"/>
    </source>
</evidence>
<evidence type="ECO:0000256" key="6">
    <source>
        <dbReference type="ARBA" id="ARBA00023136"/>
    </source>
</evidence>
<evidence type="ECO:0000256" key="1">
    <source>
        <dbReference type="ARBA" id="ARBA00004127"/>
    </source>
</evidence>
<protein>
    <recommendedName>
        <fullName evidence="10">Xanthine/uracil permease</fullName>
    </recommendedName>
</protein>
<dbReference type="GO" id="GO:0005345">
    <property type="term" value="F:purine nucleobase transmembrane transporter activity"/>
    <property type="evidence" value="ECO:0007669"/>
    <property type="project" value="TreeGrafter"/>
</dbReference>
<keyword evidence="9" id="KW-1185">Reference proteome</keyword>
<dbReference type="InterPro" id="IPR006043">
    <property type="entry name" value="NCS2"/>
</dbReference>
<evidence type="ECO:0000313" key="8">
    <source>
        <dbReference type="EMBL" id="KAG0324750.1"/>
    </source>
</evidence>
<evidence type="ECO:0000256" key="7">
    <source>
        <dbReference type="SAM" id="Phobius"/>
    </source>
</evidence>
<dbReference type="InterPro" id="IPR045018">
    <property type="entry name" value="Azg-like"/>
</dbReference>
<dbReference type="GO" id="GO:0015853">
    <property type="term" value="P:adenine transport"/>
    <property type="evidence" value="ECO:0007669"/>
    <property type="project" value="TreeGrafter"/>
</dbReference>
<evidence type="ECO:0008006" key="10">
    <source>
        <dbReference type="Google" id="ProtNLM"/>
    </source>
</evidence>
<dbReference type="Pfam" id="PF00860">
    <property type="entry name" value="Xan_ur_permease"/>
    <property type="match status" value="1"/>
</dbReference>
<keyword evidence="4 7" id="KW-0812">Transmembrane</keyword>
<proteinExistence type="inferred from homology"/>
<dbReference type="EMBL" id="JAAAIP010000138">
    <property type="protein sequence ID" value="KAG0324750.1"/>
    <property type="molecule type" value="Genomic_DNA"/>
</dbReference>
<dbReference type="PANTHER" id="PTHR43337:SF1">
    <property type="entry name" value="XANTHINE_URACIL PERMEASE C887.17-RELATED"/>
    <property type="match status" value="1"/>
</dbReference>
<feature type="transmembrane region" description="Helical" evidence="7">
    <location>
        <begin position="246"/>
        <end position="277"/>
    </location>
</feature>
<dbReference type="OrthoDB" id="431212at2759"/>
<dbReference type="GO" id="GO:0012505">
    <property type="term" value="C:endomembrane system"/>
    <property type="evidence" value="ECO:0007669"/>
    <property type="project" value="UniProtKB-SubCell"/>
</dbReference>
<dbReference type="AlphaFoldDB" id="A0A9P6UY19"/>
<evidence type="ECO:0000313" key="9">
    <source>
        <dbReference type="Proteomes" id="UP000738325"/>
    </source>
</evidence>
<evidence type="ECO:0000256" key="4">
    <source>
        <dbReference type="ARBA" id="ARBA00022692"/>
    </source>
</evidence>
<feature type="transmembrane region" description="Helical" evidence="7">
    <location>
        <begin position="323"/>
        <end position="343"/>
    </location>
</feature>
<keyword evidence="6 7" id="KW-0472">Membrane</keyword>
<comment type="similarity">
    <text evidence="2">Belongs to the nucleobase:cation symporter-2 (NCS2) (TC 2.A.40) family. Azg-like subfamily.</text>
</comment>